<evidence type="ECO:0000256" key="2">
    <source>
        <dbReference type="ARBA" id="ARBA00022692"/>
    </source>
</evidence>
<dbReference type="EMBL" id="GL883129">
    <property type="protein sequence ID" value="EGG02708.1"/>
    <property type="molecule type" value="Genomic_DNA"/>
</dbReference>
<dbReference type="FunCoup" id="F4RY37">
    <property type="interactions" value="26"/>
</dbReference>
<dbReference type="AlphaFoldDB" id="F4RY37"/>
<protein>
    <recommendedName>
        <fullName evidence="9">Auxin efflux carrier</fullName>
    </recommendedName>
</protein>
<evidence type="ECO:0000256" key="3">
    <source>
        <dbReference type="ARBA" id="ARBA00022989"/>
    </source>
</evidence>
<evidence type="ECO:0000256" key="6">
    <source>
        <dbReference type="SAM" id="Phobius"/>
    </source>
</evidence>
<organism evidence="8">
    <name type="scientific">Melampsora larici-populina (strain 98AG31 / pathotype 3-4-7)</name>
    <name type="common">Poplar leaf rust fungus</name>
    <dbReference type="NCBI Taxonomy" id="747676"/>
    <lineage>
        <taxon>Eukaryota</taxon>
        <taxon>Fungi</taxon>
        <taxon>Dikarya</taxon>
        <taxon>Basidiomycota</taxon>
        <taxon>Pucciniomycotina</taxon>
        <taxon>Pucciniomycetes</taxon>
        <taxon>Pucciniales</taxon>
        <taxon>Melampsoraceae</taxon>
        <taxon>Melampsora</taxon>
    </lineage>
</organism>
<dbReference type="OrthoDB" id="2499604at2759"/>
<accession>F4RY37</accession>
<keyword evidence="2 6" id="KW-0812">Transmembrane</keyword>
<gene>
    <name evidence="7" type="ORF">MELLADRAFT_91175</name>
</gene>
<dbReference type="GO" id="GO:0005783">
    <property type="term" value="C:endoplasmic reticulum"/>
    <property type="evidence" value="ECO:0007669"/>
    <property type="project" value="TreeGrafter"/>
</dbReference>
<dbReference type="Proteomes" id="UP000001072">
    <property type="component" value="Unassembled WGS sequence"/>
</dbReference>
<dbReference type="GO" id="GO:0055085">
    <property type="term" value="P:transmembrane transport"/>
    <property type="evidence" value="ECO:0007669"/>
    <property type="project" value="InterPro"/>
</dbReference>
<evidence type="ECO:0000256" key="5">
    <source>
        <dbReference type="SAM" id="MobiDB-lite"/>
    </source>
</evidence>
<dbReference type="Pfam" id="PF03547">
    <property type="entry name" value="Mem_trans"/>
    <property type="match status" value="1"/>
</dbReference>
<dbReference type="eggNOG" id="KOG2722">
    <property type="taxonomic scope" value="Eukaryota"/>
</dbReference>
<feature type="transmembrane region" description="Helical" evidence="6">
    <location>
        <begin position="71"/>
        <end position="93"/>
    </location>
</feature>
<dbReference type="GO" id="GO:0016020">
    <property type="term" value="C:membrane"/>
    <property type="evidence" value="ECO:0007669"/>
    <property type="project" value="UniProtKB-SubCell"/>
</dbReference>
<keyword evidence="4 6" id="KW-0472">Membrane</keyword>
<dbReference type="InParanoid" id="F4RY37"/>
<dbReference type="HOGENOM" id="CLU_026460_0_0_1"/>
<evidence type="ECO:0000256" key="4">
    <source>
        <dbReference type="ARBA" id="ARBA00023136"/>
    </source>
</evidence>
<proteinExistence type="predicted"/>
<name>F4RY37_MELLP</name>
<feature type="transmembrane region" description="Helical" evidence="6">
    <location>
        <begin position="151"/>
        <end position="169"/>
    </location>
</feature>
<comment type="subcellular location">
    <subcellularLocation>
        <location evidence="1">Membrane</location>
        <topology evidence="1">Multi-pass membrane protein</topology>
    </subcellularLocation>
</comment>
<feature type="transmembrane region" description="Helical" evidence="6">
    <location>
        <begin position="422"/>
        <end position="441"/>
    </location>
</feature>
<reference evidence="8" key="1">
    <citation type="journal article" date="2011" name="Proc. Natl. Acad. Sci. U.S.A.">
        <title>Obligate biotrophy features unraveled by the genomic analysis of rust fungi.</title>
        <authorList>
            <person name="Duplessis S."/>
            <person name="Cuomo C.A."/>
            <person name="Lin Y.-C."/>
            <person name="Aerts A."/>
            <person name="Tisserant E."/>
            <person name="Veneault-Fourrey C."/>
            <person name="Joly D.L."/>
            <person name="Hacquard S."/>
            <person name="Amselem J."/>
            <person name="Cantarel B.L."/>
            <person name="Chiu R."/>
            <person name="Coutinho P.M."/>
            <person name="Feau N."/>
            <person name="Field M."/>
            <person name="Frey P."/>
            <person name="Gelhaye E."/>
            <person name="Goldberg J."/>
            <person name="Grabherr M.G."/>
            <person name="Kodira C.D."/>
            <person name="Kohler A."/>
            <person name="Kuees U."/>
            <person name="Lindquist E.A."/>
            <person name="Lucas S.M."/>
            <person name="Mago R."/>
            <person name="Mauceli E."/>
            <person name="Morin E."/>
            <person name="Murat C."/>
            <person name="Pangilinan J.L."/>
            <person name="Park R."/>
            <person name="Pearson M."/>
            <person name="Quesneville H."/>
            <person name="Rouhier N."/>
            <person name="Sakthikumar S."/>
            <person name="Salamov A.A."/>
            <person name="Schmutz J."/>
            <person name="Selles B."/>
            <person name="Shapiro H."/>
            <person name="Tanguay P."/>
            <person name="Tuskan G.A."/>
            <person name="Henrissat B."/>
            <person name="Van de Peer Y."/>
            <person name="Rouze P."/>
            <person name="Ellis J.G."/>
            <person name="Dodds P.N."/>
            <person name="Schein J.E."/>
            <person name="Zhong S."/>
            <person name="Hamelin R.C."/>
            <person name="Grigoriev I.V."/>
            <person name="Szabo L.J."/>
            <person name="Martin F."/>
        </authorList>
    </citation>
    <scope>NUCLEOTIDE SEQUENCE [LARGE SCALE GENOMIC DNA]</scope>
    <source>
        <strain evidence="8">98AG31 / pathotype 3-4-7</strain>
    </source>
</reference>
<dbReference type="VEuPathDB" id="FungiDB:MELLADRAFT_91175"/>
<keyword evidence="8" id="KW-1185">Reference proteome</keyword>
<dbReference type="PANTHER" id="PTHR31794:SF2">
    <property type="entry name" value="AUXIN EFFLUX TRANSPORTER FAMILY PROTEIN (EUROFUNG)"/>
    <property type="match status" value="1"/>
</dbReference>
<feature type="transmembrane region" description="Helical" evidence="6">
    <location>
        <begin position="273"/>
        <end position="295"/>
    </location>
</feature>
<feature type="transmembrane region" description="Helical" evidence="6">
    <location>
        <begin position="301"/>
        <end position="321"/>
    </location>
</feature>
<evidence type="ECO:0000256" key="1">
    <source>
        <dbReference type="ARBA" id="ARBA00004141"/>
    </source>
</evidence>
<evidence type="ECO:0000313" key="8">
    <source>
        <dbReference type="Proteomes" id="UP000001072"/>
    </source>
</evidence>
<dbReference type="RefSeq" id="XP_007414110.1">
    <property type="nucleotide sequence ID" value="XM_007414048.1"/>
</dbReference>
<keyword evidence="3 6" id="KW-1133">Transmembrane helix</keyword>
<feature type="transmembrane region" description="Helical" evidence="6">
    <location>
        <begin position="7"/>
        <end position="29"/>
    </location>
</feature>
<feature type="compositionally biased region" description="Polar residues" evidence="5">
    <location>
        <begin position="349"/>
        <end position="371"/>
    </location>
</feature>
<feature type="transmembrane region" description="Helical" evidence="6">
    <location>
        <begin position="379"/>
        <end position="402"/>
    </location>
</feature>
<dbReference type="GeneID" id="18935814"/>
<sequence length="464" mass="51284">MSPIVDIILTVIGSISQVFLLSLAGYILARRKIITPNSRASFNEANNCFFTPAFVFQKIAYSLTTDQLVKLYVVVVAFVFITIVSAVLAYIPGRIFRLASSDRKFCIAVSMFMNSNSLPIAIATSMLAGMGSTGGFEWGPTDDQDKQMARTLSYFVLFSSFGLVLRWSYGVRLLAVSTEEKRVKTEAPKSRQAWGSLKFCGTNKDKVDCKMNHHVPEVGLHVVIDNEIQIISYCPPDPKLKDGHGKWKTLSLKIINIIVTPAKIIHRFMTPTLYSTILSFLVVCIPPLQTALMGFKPLRGAFNFAGNVAVPLTLVVLGAYFNKERPSEKQCEIKKSATVGAEKSEDSAEQTSDPSLESQIPERTSKVSEPTSKVSDRTIMIIAIVARQFLAPLVFIPLLYFIPRALPPPLREDMNGNVLDDPCFILVMALLIGAPPAITLVQMTNTNRFPVGSLAHVRMFLSHR</sequence>
<evidence type="ECO:0000313" key="7">
    <source>
        <dbReference type="EMBL" id="EGG02708.1"/>
    </source>
</evidence>
<feature type="transmembrane region" description="Helical" evidence="6">
    <location>
        <begin position="105"/>
        <end position="131"/>
    </location>
</feature>
<dbReference type="PANTHER" id="PTHR31794">
    <property type="entry name" value="AUXIN EFFLUX TRANSPORTER FAMILY PROTEIN (EUROFUNG)"/>
    <property type="match status" value="1"/>
</dbReference>
<feature type="region of interest" description="Disordered" evidence="5">
    <location>
        <begin position="332"/>
        <end position="371"/>
    </location>
</feature>
<evidence type="ECO:0008006" key="9">
    <source>
        <dbReference type="Google" id="ProtNLM"/>
    </source>
</evidence>
<dbReference type="KEGG" id="mlr:MELLADRAFT_91175"/>
<dbReference type="InterPro" id="IPR004776">
    <property type="entry name" value="Mem_transp_PIN-like"/>
</dbReference>